<dbReference type="InterPro" id="IPR051606">
    <property type="entry name" value="Polyketide_Oxido-like"/>
</dbReference>
<dbReference type="Pfam" id="PF13460">
    <property type="entry name" value="NAD_binding_10"/>
    <property type="match status" value="1"/>
</dbReference>
<dbReference type="Proteomes" id="UP001596380">
    <property type="component" value="Unassembled WGS sequence"/>
</dbReference>
<organism evidence="2 3">
    <name type="scientific">Actinomadura yumaensis</name>
    <dbReference type="NCBI Taxonomy" id="111807"/>
    <lineage>
        <taxon>Bacteria</taxon>
        <taxon>Bacillati</taxon>
        <taxon>Actinomycetota</taxon>
        <taxon>Actinomycetes</taxon>
        <taxon>Streptosporangiales</taxon>
        <taxon>Thermomonosporaceae</taxon>
        <taxon>Actinomadura</taxon>
    </lineage>
</organism>
<dbReference type="RefSeq" id="WP_378048087.1">
    <property type="nucleotide sequence ID" value="NZ_JBHSXE010000001.1"/>
</dbReference>
<name>A0ABW2CFY0_9ACTN</name>
<feature type="domain" description="NAD(P)-binding" evidence="1">
    <location>
        <begin position="7"/>
        <end position="202"/>
    </location>
</feature>
<accession>A0ABW2CFY0</accession>
<dbReference type="PANTHER" id="PTHR43355:SF2">
    <property type="entry name" value="FLAVIN REDUCTASE (NADPH)"/>
    <property type="match status" value="1"/>
</dbReference>
<gene>
    <name evidence="2" type="ORF">ACFQKB_13095</name>
</gene>
<evidence type="ECO:0000259" key="1">
    <source>
        <dbReference type="Pfam" id="PF13460"/>
    </source>
</evidence>
<protein>
    <submittedName>
        <fullName evidence="2">NAD(P)-dependent oxidoreductase</fullName>
    </submittedName>
</protein>
<reference evidence="3" key="1">
    <citation type="journal article" date="2019" name="Int. J. Syst. Evol. Microbiol.">
        <title>The Global Catalogue of Microorganisms (GCM) 10K type strain sequencing project: providing services to taxonomists for standard genome sequencing and annotation.</title>
        <authorList>
            <consortium name="The Broad Institute Genomics Platform"/>
            <consortium name="The Broad Institute Genome Sequencing Center for Infectious Disease"/>
            <person name="Wu L."/>
            <person name="Ma J."/>
        </authorList>
    </citation>
    <scope>NUCLEOTIDE SEQUENCE [LARGE SCALE GENOMIC DNA]</scope>
    <source>
        <strain evidence="3">JCM 3369</strain>
    </source>
</reference>
<evidence type="ECO:0000313" key="3">
    <source>
        <dbReference type="Proteomes" id="UP001596380"/>
    </source>
</evidence>
<dbReference type="Gene3D" id="3.40.50.720">
    <property type="entry name" value="NAD(P)-binding Rossmann-like Domain"/>
    <property type="match status" value="1"/>
</dbReference>
<dbReference type="PANTHER" id="PTHR43355">
    <property type="entry name" value="FLAVIN REDUCTASE (NADPH)"/>
    <property type="match status" value="1"/>
</dbReference>
<dbReference type="EMBL" id="JBHSXS010000006">
    <property type="protein sequence ID" value="MFC6880697.1"/>
    <property type="molecule type" value="Genomic_DNA"/>
</dbReference>
<sequence>MRLAVFGATGRTGRCVLQQALDGGHQVTAFVRDPSKLSIDHPALTVSTQPLDDPTALAAALADHDAAASALGPNTSRQARAAITTTLTRHIIKALTESGTRRFVAVSAAPVGPVPPDEPFLGRKLFIPLIKAAFAPVYADLATMEAEIRASALAWTIVRPPRLTNGRGRNSYRQALEANLPKGHQISRSDLAHAVLAFIQDPATTEQTIGIAY</sequence>
<dbReference type="SUPFAM" id="SSF51735">
    <property type="entry name" value="NAD(P)-binding Rossmann-fold domains"/>
    <property type="match status" value="1"/>
</dbReference>
<dbReference type="InterPro" id="IPR016040">
    <property type="entry name" value="NAD(P)-bd_dom"/>
</dbReference>
<evidence type="ECO:0000313" key="2">
    <source>
        <dbReference type="EMBL" id="MFC6880697.1"/>
    </source>
</evidence>
<dbReference type="InterPro" id="IPR036291">
    <property type="entry name" value="NAD(P)-bd_dom_sf"/>
</dbReference>
<keyword evidence="3" id="KW-1185">Reference proteome</keyword>
<comment type="caution">
    <text evidence="2">The sequence shown here is derived from an EMBL/GenBank/DDBJ whole genome shotgun (WGS) entry which is preliminary data.</text>
</comment>
<proteinExistence type="predicted"/>